<dbReference type="EMBL" id="BSYO01000001">
    <property type="protein sequence ID" value="GMG99231.1"/>
    <property type="molecule type" value="Genomic_DNA"/>
</dbReference>
<gene>
    <name evidence="2" type="ORF">Nepgr_001071</name>
</gene>
<name>A0AAD3P4P0_NEPGR</name>
<keyword evidence="3" id="KW-1185">Reference proteome</keyword>
<protein>
    <submittedName>
        <fullName evidence="2">Uncharacterized protein</fullName>
    </submittedName>
</protein>
<evidence type="ECO:0000256" key="1">
    <source>
        <dbReference type="SAM" id="MobiDB-lite"/>
    </source>
</evidence>
<evidence type="ECO:0000313" key="2">
    <source>
        <dbReference type="EMBL" id="GMG99231.1"/>
    </source>
</evidence>
<accession>A0AAD3P4P0</accession>
<proteinExistence type="predicted"/>
<evidence type="ECO:0000313" key="3">
    <source>
        <dbReference type="Proteomes" id="UP001279734"/>
    </source>
</evidence>
<reference evidence="2" key="1">
    <citation type="submission" date="2023-05" db="EMBL/GenBank/DDBJ databases">
        <title>Nepenthes gracilis genome sequencing.</title>
        <authorList>
            <person name="Fukushima K."/>
        </authorList>
    </citation>
    <scope>NUCLEOTIDE SEQUENCE</scope>
    <source>
        <strain evidence="2">SING2019-196</strain>
    </source>
</reference>
<dbReference type="Proteomes" id="UP001279734">
    <property type="component" value="Unassembled WGS sequence"/>
</dbReference>
<feature type="region of interest" description="Disordered" evidence="1">
    <location>
        <begin position="1"/>
        <end position="35"/>
    </location>
</feature>
<comment type="caution">
    <text evidence="2">The sequence shown here is derived from an EMBL/GenBank/DDBJ whole genome shotgun (WGS) entry which is preliminary data.</text>
</comment>
<sequence length="111" mass="12048">MLVDLESGDDVHAIPSADDAGENRVTDSDSDDDSSLFAEEWSAEEARISVLTCMIYSDYVGITVCWTSDVATLLVDGAWFGAECNGMSFQVCGSVWLRIVGCFFWDGNIAC</sequence>
<dbReference type="AlphaFoldDB" id="A0AAD3P4P0"/>
<organism evidence="2 3">
    <name type="scientific">Nepenthes gracilis</name>
    <name type="common">Slender pitcher plant</name>
    <dbReference type="NCBI Taxonomy" id="150966"/>
    <lineage>
        <taxon>Eukaryota</taxon>
        <taxon>Viridiplantae</taxon>
        <taxon>Streptophyta</taxon>
        <taxon>Embryophyta</taxon>
        <taxon>Tracheophyta</taxon>
        <taxon>Spermatophyta</taxon>
        <taxon>Magnoliopsida</taxon>
        <taxon>eudicotyledons</taxon>
        <taxon>Gunneridae</taxon>
        <taxon>Pentapetalae</taxon>
        <taxon>Caryophyllales</taxon>
        <taxon>Nepenthaceae</taxon>
        <taxon>Nepenthes</taxon>
    </lineage>
</organism>